<comment type="caution">
    <text evidence="3">The sequence shown here is derived from an EMBL/GenBank/DDBJ whole genome shotgun (WGS) entry which is preliminary data.</text>
</comment>
<evidence type="ECO:0000256" key="1">
    <source>
        <dbReference type="SAM" id="SignalP"/>
    </source>
</evidence>
<evidence type="ECO:0000259" key="2">
    <source>
        <dbReference type="Pfam" id="PF21012"/>
    </source>
</evidence>
<sequence length="509" mass="58542">MLKTRNIYQILLIMLCLCQISKAQDSVSFFQDFKNQYNTERGFKQQYYYNPANMLDYSFSSFSELRLDYFEQKDKIYRQQKGSGEQGIGVSTRSFQKLNDRKVLWGSASYQNLKQNKIKWNENLDYDRVAPYISSDSVGGDIEIERYNFLGGYGQKFNQFSIGAQLSYQAQLGSRARDPRLNNTTSELGIKIGAGYNFYRNLSVDVFVEGNKYQQNSTVRFVNSLGQPLVYQMTGLGIYNSFFTGGASVQSSVHEEYSYKTGLKLGDKTGRNFYVLANIGQSNMERNFRGTLNRYLVISDLDRNYMEVEAAKFFQLNDHRLGVKANFLSTKTKGTEFGYSNNEKLTSLIYKRLSYKKEDEITGLSLYYAVNKENFSLSFAPYYNYQKTTEQRILPYSGQKFEYNTMGVTIDYTHKIAKNQIVSFHPFFDYKSVVSAKNVLSTNAVNAINNWIIEDFNYLSSDITTIGANLRYDLKLEKLPAFFVSGSFIQSKIQSKNNNYSSVSLGITF</sequence>
<evidence type="ECO:0000313" key="3">
    <source>
        <dbReference type="EMBL" id="GEM51889.1"/>
    </source>
</evidence>
<protein>
    <recommendedName>
        <fullName evidence="2">DUF6850 domain-containing protein</fullName>
    </recommendedName>
</protein>
<feature type="chain" id="PRO_5021970231" description="DUF6850 domain-containing protein" evidence="1">
    <location>
        <begin position="24"/>
        <end position="509"/>
    </location>
</feature>
<keyword evidence="1" id="KW-0732">Signal</keyword>
<dbReference type="STRING" id="1218108.GCA_000382425_03019"/>
<dbReference type="Pfam" id="PF21012">
    <property type="entry name" value="DUF6850"/>
    <property type="match status" value="1"/>
</dbReference>
<proteinExistence type="predicted"/>
<name>A0A511NGF5_9FLAO</name>
<keyword evidence="4" id="KW-1185">Reference proteome</keyword>
<dbReference type="OrthoDB" id="1025008at2"/>
<reference evidence="3 4" key="1">
    <citation type="submission" date="2019-07" db="EMBL/GenBank/DDBJ databases">
        <title>Whole genome shotgun sequence of Empedobacter brevis NBRC 14943.</title>
        <authorList>
            <person name="Hosoyama A."/>
            <person name="Uohara A."/>
            <person name="Ohji S."/>
            <person name="Ichikawa N."/>
        </authorList>
    </citation>
    <scope>NUCLEOTIDE SEQUENCE [LARGE SCALE GENOMIC DNA]</scope>
    <source>
        <strain evidence="3 4">NBRC 14943</strain>
    </source>
</reference>
<dbReference type="GeneID" id="84651081"/>
<dbReference type="AlphaFoldDB" id="A0A511NGF5"/>
<accession>A0A511NGF5</accession>
<gene>
    <name evidence="3" type="ORF">EB1_16790</name>
</gene>
<organism evidence="3 4">
    <name type="scientific">Empedobacter brevis NBRC 14943 = ATCC 43319</name>
    <dbReference type="NCBI Taxonomy" id="1218108"/>
    <lineage>
        <taxon>Bacteria</taxon>
        <taxon>Pseudomonadati</taxon>
        <taxon>Bacteroidota</taxon>
        <taxon>Flavobacteriia</taxon>
        <taxon>Flavobacteriales</taxon>
        <taxon>Weeksellaceae</taxon>
        <taxon>Empedobacter</taxon>
    </lineage>
</organism>
<feature type="signal peptide" evidence="1">
    <location>
        <begin position="1"/>
        <end position="23"/>
    </location>
</feature>
<dbReference type="InterPro" id="IPR049236">
    <property type="entry name" value="DUF6850"/>
</dbReference>
<dbReference type="Proteomes" id="UP000321245">
    <property type="component" value="Unassembled WGS sequence"/>
</dbReference>
<dbReference type="EMBL" id="BJXC01000010">
    <property type="protein sequence ID" value="GEM51889.1"/>
    <property type="molecule type" value="Genomic_DNA"/>
</dbReference>
<dbReference type="RefSeq" id="WP_019976490.1">
    <property type="nucleotide sequence ID" value="NZ_BJXC01000010.1"/>
</dbReference>
<evidence type="ECO:0000313" key="4">
    <source>
        <dbReference type="Proteomes" id="UP000321245"/>
    </source>
</evidence>
<feature type="domain" description="DUF6850" evidence="2">
    <location>
        <begin position="51"/>
        <end position="509"/>
    </location>
</feature>